<dbReference type="Proteomes" id="UP000594262">
    <property type="component" value="Unplaced"/>
</dbReference>
<organism evidence="7 8">
    <name type="scientific">Clytia hemisphaerica</name>
    <dbReference type="NCBI Taxonomy" id="252671"/>
    <lineage>
        <taxon>Eukaryota</taxon>
        <taxon>Metazoa</taxon>
        <taxon>Cnidaria</taxon>
        <taxon>Hydrozoa</taxon>
        <taxon>Hydroidolina</taxon>
        <taxon>Leptothecata</taxon>
        <taxon>Obeliida</taxon>
        <taxon>Clytiidae</taxon>
        <taxon>Clytia</taxon>
    </lineage>
</organism>
<dbReference type="GeneID" id="136820523"/>
<keyword evidence="4 6" id="KW-1133">Transmembrane helix</keyword>
<feature type="transmembrane region" description="Helical" evidence="6">
    <location>
        <begin position="275"/>
        <end position="295"/>
    </location>
</feature>
<name>A0A7M5X2X3_9CNID</name>
<dbReference type="SUPFAM" id="SSF103481">
    <property type="entry name" value="Multidrug resistance efflux transporter EmrE"/>
    <property type="match status" value="1"/>
</dbReference>
<comment type="similarity">
    <text evidence="2">Belongs to the NIPA family.</text>
</comment>
<evidence type="ECO:0008006" key="9">
    <source>
        <dbReference type="Google" id="ProtNLM"/>
    </source>
</evidence>
<dbReference type="OrthoDB" id="6428174at2759"/>
<dbReference type="GO" id="GO:0015095">
    <property type="term" value="F:magnesium ion transmembrane transporter activity"/>
    <property type="evidence" value="ECO:0007669"/>
    <property type="project" value="InterPro"/>
</dbReference>
<evidence type="ECO:0000256" key="6">
    <source>
        <dbReference type="SAM" id="Phobius"/>
    </source>
</evidence>
<dbReference type="GO" id="GO:0016020">
    <property type="term" value="C:membrane"/>
    <property type="evidence" value="ECO:0007669"/>
    <property type="project" value="UniProtKB-SubCell"/>
</dbReference>
<evidence type="ECO:0000313" key="8">
    <source>
        <dbReference type="Proteomes" id="UP000594262"/>
    </source>
</evidence>
<feature type="transmembrane region" description="Helical" evidence="6">
    <location>
        <begin position="245"/>
        <end position="263"/>
    </location>
</feature>
<dbReference type="PANTHER" id="PTHR12570:SF92">
    <property type="entry name" value="SPICHTHYIN, ISOFORM B"/>
    <property type="match status" value="1"/>
</dbReference>
<dbReference type="InterPro" id="IPR037185">
    <property type="entry name" value="EmrE-like"/>
</dbReference>
<evidence type="ECO:0000256" key="1">
    <source>
        <dbReference type="ARBA" id="ARBA00004141"/>
    </source>
</evidence>
<dbReference type="InterPro" id="IPR008521">
    <property type="entry name" value="Mg_trans_NIPA"/>
</dbReference>
<keyword evidence="5 6" id="KW-0472">Membrane</keyword>
<keyword evidence="8" id="KW-1185">Reference proteome</keyword>
<protein>
    <recommendedName>
        <fullName evidence="9">Magnesium transporter NIPA2</fullName>
    </recommendedName>
</protein>
<accession>A0A7M5X2X3</accession>
<feature type="transmembrane region" description="Helical" evidence="6">
    <location>
        <begin position="142"/>
        <end position="159"/>
    </location>
</feature>
<feature type="transmembrane region" description="Helical" evidence="6">
    <location>
        <begin position="179"/>
        <end position="199"/>
    </location>
</feature>
<dbReference type="AlphaFoldDB" id="A0A7M5X2X3"/>
<feature type="transmembrane region" description="Helical" evidence="6">
    <location>
        <begin position="38"/>
        <end position="58"/>
    </location>
</feature>
<keyword evidence="3 6" id="KW-0812">Transmembrane</keyword>
<dbReference type="PANTHER" id="PTHR12570">
    <property type="match status" value="1"/>
</dbReference>
<feature type="transmembrane region" description="Helical" evidence="6">
    <location>
        <begin position="307"/>
        <end position="327"/>
    </location>
</feature>
<sequence length="391" mass="42110">MGRINTTFVTYLSSSTNLSSTLATTTMSTQDDEDNGDYYKGLGLALSSCIFIGTSFIVKKKGLLKVARTSSSRAGEGGYAYLKEWMWWAGLLTMVVGEAANFTAYAFAPAILVTPLGALSVLVSAVLASIMLKERLNLHGKVGCLLCILGSTILIIHAPEEEQVTEMESLSPKLKDPLFVAYVVAVFLAAGFLIFYVAPKKGTKNVLVYVCICSVTGSLTVMGCKGLGIAIKQTLAGDSQLGNPVVWMLLIGGAFCIIIQMNYLNKALDIFNTSIVTPIYYVMFTTFTIIASAILYKEWAMLNAKDALGSVCGFMTIICGVFLLHAFRDIRFTLKDLYGQVSGGGSATVKNDRNGVAGMLMGDSDEDETLDDEEAYMAMSNSRSDLIASKF</sequence>
<evidence type="ECO:0000256" key="2">
    <source>
        <dbReference type="ARBA" id="ARBA00007230"/>
    </source>
</evidence>
<dbReference type="EnsemblMetazoa" id="CLYHEMT017020.1">
    <property type="protein sequence ID" value="CLYHEMP017020.1"/>
    <property type="gene ID" value="CLYHEMG017020"/>
</dbReference>
<evidence type="ECO:0000313" key="7">
    <source>
        <dbReference type="EnsemblMetazoa" id="CLYHEMP017020.1"/>
    </source>
</evidence>
<feature type="transmembrane region" description="Helical" evidence="6">
    <location>
        <begin position="79"/>
        <end position="100"/>
    </location>
</feature>
<comment type="subcellular location">
    <subcellularLocation>
        <location evidence="1">Membrane</location>
        <topology evidence="1">Multi-pass membrane protein</topology>
    </subcellularLocation>
</comment>
<reference evidence="7" key="1">
    <citation type="submission" date="2021-01" db="UniProtKB">
        <authorList>
            <consortium name="EnsemblMetazoa"/>
        </authorList>
    </citation>
    <scope>IDENTIFICATION</scope>
</reference>
<evidence type="ECO:0000256" key="5">
    <source>
        <dbReference type="ARBA" id="ARBA00023136"/>
    </source>
</evidence>
<evidence type="ECO:0000256" key="3">
    <source>
        <dbReference type="ARBA" id="ARBA00022692"/>
    </source>
</evidence>
<dbReference type="Pfam" id="PF05653">
    <property type="entry name" value="Mg_trans_NIPA"/>
    <property type="match status" value="1"/>
</dbReference>
<evidence type="ECO:0000256" key="4">
    <source>
        <dbReference type="ARBA" id="ARBA00022989"/>
    </source>
</evidence>
<dbReference type="RefSeq" id="XP_066932810.1">
    <property type="nucleotide sequence ID" value="XM_067076709.1"/>
</dbReference>
<feature type="transmembrane region" description="Helical" evidence="6">
    <location>
        <begin position="106"/>
        <end position="130"/>
    </location>
</feature>
<proteinExistence type="inferred from homology"/>
<feature type="transmembrane region" description="Helical" evidence="6">
    <location>
        <begin position="206"/>
        <end position="230"/>
    </location>
</feature>